<organism evidence="3 4">
    <name type="scientific">Adonisia turfae CCMR0082</name>
    <dbReference type="NCBI Taxonomy" id="2304604"/>
    <lineage>
        <taxon>Bacteria</taxon>
        <taxon>Bacillati</taxon>
        <taxon>Cyanobacteriota</taxon>
        <taxon>Adonisia</taxon>
        <taxon>Adonisia turfae</taxon>
    </lineage>
</organism>
<feature type="compositionally biased region" description="Basic and acidic residues" evidence="1">
    <location>
        <begin position="214"/>
        <end position="224"/>
    </location>
</feature>
<keyword evidence="2" id="KW-0812">Transmembrane</keyword>
<feature type="region of interest" description="Disordered" evidence="1">
    <location>
        <begin position="70"/>
        <end position="258"/>
    </location>
</feature>
<keyword evidence="2" id="KW-1133">Transmembrane helix</keyword>
<keyword evidence="2" id="KW-0472">Membrane</keyword>
<reference evidence="3 4" key="1">
    <citation type="journal article" date="2020" name="Microb. Ecol.">
        <title>Ecogenomics of the Marine Benthic Filamentous Cyanobacterium Adonisia.</title>
        <authorList>
            <person name="Walter J.M."/>
            <person name="Coutinho F.H."/>
            <person name="Leomil L."/>
            <person name="Hargreaves P.I."/>
            <person name="Campeao M.E."/>
            <person name="Vieira V.V."/>
            <person name="Silva B.S."/>
            <person name="Fistarol G.O."/>
            <person name="Salomon P.S."/>
            <person name="Sawabe T."/>
            <person name="Mino S."/>
            <person name="Hosokawa M."/>
            <person name="Miyashita H."/>
            <person name="Maruyama F."/>
            <person name="van Verk M.C."/>
            <person name="Dutilh B.E."/>
            <person name="Thompson C.C."/>
            <person name="Thompson F.L."/>
        </authorList>
    </citation>
    <scope>NUCLEOTIDE SEQUENCE [LARGE SCALE GENOMIC DNA]</scope>
    <source>
        <strain evidence="3 4">CCMR0082</strain>
    </source>
</reference>
<evidence type="ECO:0000256" key="2">
    <source>
        <dbReference type="SAM" id="Phobius"/>
    </source>
</evidence>
<dbReference type="RefSeq" id="WP_163664150.1">
    <property type="nucleotide sequence ID" value="NZ_QZCE01000002.1"/>
</dbReference>
<dbReference type="AlphaFoldDB" id="A0A6M0S8H7"/>
<evidence type="ECO:0000313" key="3">
    <source>
        <dbReference type="EMBL" id="NEZ64112.1"/>
    </source>
</evidence>
<dbReference type="EMBL" id="QZCE01000002">
    <property type="protein sequence ID" value="NEZ64112.1"/>
    <property type="molecule type" value="Genomic_DNA"/>
</dbReference>
<feature type="compositionally biased region" description="Low complexity" evidence="1">
    <location>
        <begin position="134"/>
        <end position="145"/>
    </location>
</feature>
<accession>A0A6M0S8H7</accession>
<comment type="caution">
    <text evidence="3">The sequence shown here is derived from an EMBL/GenBank/DDBJ whole genome shotgun (WGS) entry which is preliminary data.</text>
</comment>
<feature type="compositionally biased region" description="Basic and acidic residues" evidence="1">
    <location>
        <begin position="153"/>
        <end position="176"/>
    </location>
</feature>
<evidence type="ECO:0008006" key="5">
    <source>
        <dbReference type="Google" id="ProtNLM"/>
    </source>
</evidence>
<name>A0A6M0S8H7_9CYAN</name>
<feature type="compositionally biased region" description="Basic and acidic residues" evidence="1">
    <location>
        <begin position="83"/>
        <end position="97"/>
    </location>
</feature>
<dbReference type="Proteomes" id="UP000473574">
    <property type="component" value="Unassembled WGS sequence"/>
</dbReference>
<protein>
    <recommendedName>
        <fullName evidence="5">LapA family protein</fullName>
    </recommendedName>
</protein>
<sequence length="273" mass="30114">MVQLMALLLIVAVLVILVVQNLSPVLGLVILGTSVGALPFSVWLLGAIATGTACTLLIYQLVPQKRTYRPIGQRLSDPPPGHDPTRFADDPPNERYRSGSAGRFQSSPRKPERQNPYDNDWENFRAPEQWDDWGQQQASGAAPQSRTSVGDTMGRDTMGRDTMGRDTVGDTVRDIESGWGDDDYEASSRYVSRQKSDPDIGWDDDGGSYYSSDGADRPSPRTYEEGWLYGDDSPAESSGTPEPGEPQSDEDEDVYDANYRVIIPPYEAKAKDD</sequence>
<evidence type="ECO:0000256" key="1">
    <source>
        <dbReference type="SAM" id="MobiDB-lite"/>
    </source>
</evidence>
<evidence type="ECO:0000313" key="4">
    <source>
        <dbReference type="Proteomes" id="UP000473574"/>
    </source>
</evidence>
<gene>
    <name evidence="3" type="ORF">D0962_15160</name>
</gene>
<proteinExistence type="predicted"/>
<feature type="transmembrane region" description="Helical" evidence="2">
    <location>
        <begin position="37"/>
        <end position="59"/>
    </location>
</feature>